<sequence length="32" mass="3895">MQTFLKGRRVGYWLSEKKMKKLNFQAFADLCR</sequence>
<accession>A0A060WPV9</accession>
<evidence type="ECO:0000313" key="2">
    <source>
        <dbReference type="EMBL" id="CDQ69418.1"/>
    </source>
</evidence>
<organism evidence="2 3">
    <name type="scientific">Oncorhynchus mykiss</name>
    <name type="common">Rainbow trout</name>
    <name type="synonym">Salmo gairdneri</name>
    <dbReference type="NCBI Taxonomy" id="8022"/>
    <lineage>
        <taxon>Eukaryota</taxon>
        <taxon>Metazoa</taxon>
        <taxon>Chordata</taxon>
        <taxon>Craniata</taxon>
        <taxon>Vertebrata</taxon>
        <taxon>Euteleostomi</taxon>
        <taxon>Actinopterygii</taxon>
        <taxon>Neopterygii</taxon>
        <taxon>Teleostei</taxon>
        <taxon>Protacanthopterygii</taxon>
        <taxon>Salmoniformes</taxon>
        <taxon>Salmonidae</taxon>
        <taxon>Salmoninae</taxon>
        <taxon>Oncorhynchus</taxon>
    </lineage>
</organism>
<gene>
    <name evidence="2" type="ORF">GSONMT00015915001</name>
</gene>
<protein>
    <recommendedName>
        <fullName evidence="1">Inositol-tetrakisphosphate 1-kinase N-terminal domain-containing protein</fullName>
    </recommendedName>
</protein>
<dbReference type="AlphaFoldDB" id="A0A060WPV9"/>
<proteinExistence type="predicted"/>
<dbReference type="STRING" id="8022.A0A060WPV9"/>
<reference evidence="2" key="1">
    <citation type="journal article" date="2014" name="Nat. Commun.">
        <title>The rainbow trout genome provides novel insights into evolution after whole-genome duplication in vertebrates.</title>
        <authorList>
            <person name="Berthelot C."/>
            <person name="Brunet F."/>
            <person name="Chalopin D."/>
            <person name="Juanchich A."/>
            <person name="Bernard M."/>
            <person name="Noel B."/>
            <person name="Bento P."/>
            <person name="Da Silva C."/>
            <person name="Labadie K."/>
            <person name="Alberti A."/>
            <person name="Aury J.M."/>
            <person name="Louis A."/>
            <person name="Dehais P."/>
            <person name="Bardou P."/>
            <person name="Montfort J."/>
            <person name="Klopp C."/>
            <person name="Cabau C."/>
            <person name="Gaspin C."/>
            <person name="Thorgaard G.H."/>
            <person name="Boussaha M."/>
            <person name="Quillet E."/>
            <person name="Guyomard R."/>
            <person name="Galiana D."/>
            <person name="Bobe J."/>
            <person name="Volff J.N."/>
            <person name="Genet C."/>
            <person name="Wincker P."/>
            <person name="Jaillon O."/>
            <person name="Roest Crollius H."/>
            <person name="Guiguen Y."/>
        </authorList>
    </citation>
    <scope>NUCLEOTIDE SEQUENCE [LARGE SCALE GENOMIC DNA]</scope>
</reference>
<name>A0A060WPV9_ONCMY</name>
<dbReference type="Proteomes" id="UP000193380">
    <property type="component" value="Unassembled WGS sequence"/>
</dbReference>
<evidence type="ECO:0000259" key="1">
    <source>
        <dbReference type="Pfam" id="PF17927"/>
    </source>
</evidence>
<dbReference type="Pfam" id="PF17927">
    <property type="entry name" value="Ins134_P3_kin_N"/>
    <property type="match status" value="1"/>
</dbReference>
<dbReference type="Gene3D" id="3.40.50.11370">
    <property type="match status" value="1"/>
</dbReference>
<dbReference type="EMBL" id="FR904668">
    <property type="protein sequence ID" value="CDQ69418.1"/>
    <property type="molecule type" value="Genomic_DNA"/>
</dbReference>
<evidence type="ECO:0000313" key="3">
    <source>
        <dbReference type="Proteomes" id="UP000193380"/>
    </source>
</evidence>
<reference evidence="2" key="2">
    <citation type="submission" date="2014-03" db="EMBL/GenBank/DDBJ databases">
        <authorList>
            <person name="Genoscope - CEA"/>
        </authorList>
    </citation>
    <scope>NUCLEOTIDE SEQUENCE</scope>
</reference>
<dbReference type="InterPro" id="IPR041429">
    <property type="entry name" value="ITPK1_N"/>
</dbReference>
<dbReference type="PaxDb" id="8022-A0A060WPV9"/>
<feature type="domain" description="Inositol-tetrakisphosphate 1-kinase N-terminal" evidence="1">
    <location>
        <begin position="9"/>
        <end position="32"/>
    </location>
</feature>